<protein>
    <submittedName>
        <fullName evidence="1">Uncharacterized protein</fullName>
    </submittedName>
</protein>
<dbReference type="EMBL" id="BK015066">
    <property type="protein sequence ID" value="DAD89640.1"/>
    <property type="molecule type" value="Genomic_DNA"/>
</dbReference>
<sequence>MLEKKDVDFVINVYEQKSIVTRDEWLSLDSRPYAREMREELNRRGYKEASIIESHLPGYSDYSSAIFNSSEFDYKEVNKYMIDNVLH</sequence>
<name>A0A8S5N5R2_9CAUD</name>
<accession>A0A8S5N5R2</accession>
<reference evidence="1" key="1">
    <citation type="journal article" date="2021" name="Proc. Natl. Acad. Sci. U.S.A.">
        <title>A Catalog of Tens of Thousands of Viruses from Human Metagenomes Reveals Hidden Associations with Chronic Diseases.</title>
        <authorList>
            <person name="Tisza M.J."/>
            <person name="Buck C.B."/>
        </authorList>
    </citation>
    <scope>NUCLEOTIDE SEQUENCE</scope>
    <source>
        <strain evidence="1">CtnFo11</strain>
    </source>
</reference>
<evidence type="ECO:0000313" key="1">
    <source>
        <dbReference type="EMBL" id="DAD89640.1"/>
    </source>
</evidence>
<organism evidence="1">
    <name type="scientific">Siphoviridae sp. ctnFo11</name>
    <dbReference type="NCBI Taxonomy" id="2826454"/>
    <lineage>
        <taxon>Viruses</taxon>
        <taxon>Duplodnaviria</taxon>
        <taxon>Heunggongvirae</taxon>
        <taxon>Uroviricota</taxon>
        <taxon>Caudoviricetes</taxon>
    </lineage>
</organism>
<proteinExistence type="predicted"/>